<keyword evidence="3" id="KW-1185">Reference proteome</keyword>
<sequence>MDRSGRQSPLARASTALFSNHSIVLIMIPLALGRRLKWNMIASLASPRSCIWISRSEAGTGGSPGKCTGLLPRSLKLPSSLDWRVGNKRKAARAEAPLAKKKYEGRPSSSATSRADVQNMSSTSARTLEVDLIVLRKSRRWGHARRRVSKWTTTGGLEAAGETTLGRRWKEMDGYSDDTREMKGALVMETSTGGSTTTMVTEKPWPMKSLASSTMGIMWPIPTDGKSTTDSLSCILLLFFG</sequence>
<comment type="caution">
    <text evidence="2">The sequence shown here is derived from an EMBL/GenBank/DDBJ whole genome shotgun (WGS) entry which is preliminary data.</text>
</comment>
<evidence type="ECO:0000313" key="2">
    <source>
        <dbReference type="EMBL" id="KAJ6830361.1"/>
    </source>
</evidence>
<dbReference type="EMBL" id="JANAVB010017598">
    <property type="protein sequence ID" value="KAJ6830361.1"/>
    <property type="molecule type" value="Genomic_DNA"/>
</dbReference>
<organism evidence="2 3">
    <name type="scientific">Iris pallida</name>
    <name type="common">Sweet iris</name>
    <dbReference type="NCBI Taxonomy" id="29817"/>
    <lineage>
        <taxon>Eukaryota</taxon>
        <taxon>Viridiplantae</taxon>
        <taxon>Streptophyta</taxon>
        <taxon>Embryophyta</taxon>
        <taxon>Tracheophyta</taxon>
        <taxon>Spermatophyta</taxon>
        <taxon>Magnoliopsida</taxon>
        <taxon>Liliopsida</taxon>
        <taxon>Asparagales</taxon>
        <taxon>Iridaceae</taxon>
        <taxon>Iridoideae</taxon>
        <taxon>Irideae</taxon>
        <taxon>Iris</taxon>
    </lineage>
</organism>
<feature type="region of interest" description="Disordered" evidence="1">
    <location>
        <begin position="92"/>
        <end position="121"/>
    </location>
</feature>
<name>A0AAX6GPY7_IRIPA</name>
<evidence type="ECO:0000313" key="3">
    <source>
        <dbReference type="Proteomes" id="UP001140949"/>
    </source>
</evidence>
<accession>A0AAX6GPY7</accession>
<protein>
    <submittedName>
        <fullName evidence="2">Anthocyanidin 5,3-O-glucosyltransferase-like</fullName>
    </submittedName>
</protein>
<proteinExistence type="predicted"/>
<reference evidence="2" key="2">
    <citation type="submission" date="2023-04" db="EMBL/GenBank/DDBJ databases">
        <authorList>
            <person name="Bruccoleri R.E."/>
            <person name="Oakeley E.J."/>
            <person name="Faust A.-M."/>
            <person name="Dessus-Babus S."/>
            <person name="Altorfer M."/>
            <person name="Burckhardt D."/>
            <person name="Oertli M."/>
            <person name="Naumann U."/>
            <person name="Petersen F."/>
            <person name="Wong J."/>
        </authorList>
    </citation>
    <scope>NUCLEOTIDE SEQUENCE</scope>
    <source>
        <strain evidence="2">GSM-AAB239-AS_SAM_17_03QT</strain>
        <tissue evidence="2">Leaf</tissue>
    </source>
</reference>
<feature type="compositionally biased region" description="Polar residues" evidence="1">
    <location>
        <begin position="107"/>
        <end position="121"/>
    </location>
</feature>
<gene>
    <name evidence="2" type="ORF">M6B38_353990</name>
</gene>
<dbReference type="Proteomes" id="UP001140949">
    <property type="component" value="Unassembled WGS sequence"/>
</dbReference>
<reference evidence="2" key="1">
    <citation type="journal article" date="2023" name="GigaByte">
        <title>Genome assembly of the bearded iris, Iris pallida Lam.</title>
        <authorList>
            <person name="Bruccoleri R.E."/>
            <person name="Oakeley E.J."/>
            <person name="Faust A.M.E."/>
            <person name="Altorfer M."/>
            <person name="Dessus-Babus S."/>
            <person name="Burckhardt D."/>
            <person name="Oertli M."/>
            <person name="Naumann U."/>
            <person name="Petersen F."/>
            <person name="Wong J."/>
        </authorList>
    </citation>
    <scope>NUCLEOTIDE SEQUENCE</scope>
    <source>
        <strain evidence="2">GSM-AAB239-AS_SAM_17_03QT</strain>
    </source>
</reference>
<dbReference type="AlphaFoldDB" id="A0AAX6GPY7"/>
<evidence type="ECO:0000256" key="1">
    <source>
        <dbReference type="SAM" id="MobiDB-lite"/>
    </source>
</evidence>